<dbReference type="GO" id="GO:0000976">
    <property type="term" value="F:transcription cis-regulatory region binding"/>
    <property type="evidence" value="ECO:0007669"/>
    <property type="project" value="TreeGrafter"/>
</dbReference>
<dbReference type="InterPro" id="IPR001867">
    <property type="entry name" value="OmpR/PhoB-type_DNA-bd"/>
</dbReference>
<dbReference type="CDD" id="cd00383">
    <property type="entry name" value="trans_reg_C"/>
    <property type="match status" value="1"/>
</dbReference>
<dbReference type="CDD" id="cd17574">
    <property type="entry name" value="REC_OmpR"/>
    <property type="match status" value="1"/>
</dbReference>
<evidence type="ECO:0000313" key="9">
    <source>
        <dbReference type="Proteomes" id="UP000824115"/>
    </source>
</evidence>
<keyword evidence="1 4" id="KW-0597">Phosphoprotein</keyword>
<evidence type="ECO:0000313" key="8">
    <source>
        <dbReference type="EMBL" id="HIZ85006.1"/>
    </source>
</evidence>
<name>A0A9D2GNZ8_9BACT</name>
<evidence type="ECO:0000259" key="6">
    <source>
        <dbReference type="PROSITE" id="PS50110"/>
    </source>
</evidence>
<evidence type="ECO:0000256" key="4">
    <source>
        <dbReference type="PROSITE-ProRule" id="PRU00169"/>
    </source>
</evidence>
<keyword evidence="3 5" id="KW-0238">DNA-binding</keyword>
<dbReference type="EMBL" id="DXAW01000022">
    <property type="protein sequence ID" value="HIZ85006.1"/>
    <property type="molecule type" value="Genomic_DNA"/>
</dbReference>
<dbReference type="PROSITE" id="PS51755">
    <property type="entry name" value="OMPR_PHOB"/>
    <property type="match status" value="1"/>
</dbReference>
<evidence type="ECO:0000256" key="5">
    <source>
        <dbReference type="PROSITE-ProRule" id="PRU01091"/>
    </source>
</evidence>
<dbReference type="GO" id="GO:0005829">
    <property type="term" value="C:cytosol"/>
    <property type="evidence" value="ECO:0007669"/>
    <property type="project" value="TreeGrafter"/>
</dbReference>
<evidence type="ECO:0000256" key="1">
    <source>
        <dbReference type="ARBA" id="ARBA00022553"/>
    </source>
</evidence>
<dbReference type="InterPro" id="IPR001789">
    <property type="entry name" value="Sig_transdc_resp-reg_receiver"/>
</dbReference>
<dbReference type="SMART" id="SM00862">
    <property type="entry name" value="Trans_reg_C"/>
    <property type="match status" value="1"/>
</dbReference>
<comment type="caution">
    <text evidence="8">The sequence shown here is derived from an EMBL/GenBank/DDBJ whole genome shotgun (WGS) entry which is preliminary data.</text>
</comment>
<feature type="DNA-binding region" description="OmpR/PhoB-type" evidence="5">
    <location>
        <begin position="135"/>
        <end position="232"/>
    </location>
</feature>
<proteinExistence type="predicted"/>
<feature type="modified residue" description="4-aspartylphosphate" evidence="4">
    <location>
        <position position="57"/>
    </location>
</feature>
<dbReference type="GO" id="GO:0000156">
    <property type="term" value="F:phosphorelay response regulator activity"/>
    <property type="evidence" value="ECO:0007669"/>
    <property type="project" value="TreeGrafter"/>
</dbReference>
<dbReference type="PANTHER" id="PTHR48111:SF40">
    <property type="entry name" value="PHOSPHATE REGULON TRANSCRIPTIONAL REGULATORY PROTEIN PHOB"/>
    <property type="match status" value="1"/>
</dbReference>
<dbReference type="AlphaFoldDB" id="A0A9D2GNZ8"/>
<organism evidence="8 9">
    <name type="scientific">Candidatus Coprenecus stercoravium</name>
    <dbReference type="NCBI Taxonomy" id="2840735"/>
    <lineage>
        <taxon>Bacteria</taxon>
        <taxon>Pseudomonadati</taxon>
        <taxon>Bacteroidota</taxon>
        <taxon>Bacteroidia</taxon>
        <taxon>Bacteroidales</taxon>
        <taxon>Rikenellaceae</taxon>
        <taxon>Rikenellaceae incertae sedis</taxon>
        <taxon>Candidatus Coprenecus</taxon>
    </lineage>
</organism>
<dbReference type="Pfam" id="PF00486">
    <property type="entry name" value="Trans_reg_C"/>
    <property type="match status" value="1"/>
</dbReference>
<dbReference type="GO" id="GO:0032993">
    <property type="term" value="C:protein-DNA complex"/>
    <property type="evidence" value="ECO:0007669"/>
    <property type="project" value="TreeGrafter"/>
</dbReference>
<gene>
    <name evidence="8" type="ORF">IAC04_00750</name>
</gene>
<keyword evidence="2" id="KW-0902">Two-component regulatory system</keyword>
<evidence type="ECO:0000256" key="3">
    <source>
        <dbReference type="ARBA" id="ARBA00023125"/>
    </source>
</evidence>
<feature type="domain" description="Response regulatory" evidence="6">
    <location>
        <begin position="8"/>
        <end position="122"/>
    </location>
</feature>
<dbReference type="InterPro" id="IPR011006">
    <property type="entry name" value="CheY-like_superfamily"/>
</dbReference>
<sequence>MDDKGKIRLLLVEDETDLAGIISETLSEKGFEVRCAGNGADGLRAVPDFRPEIVVTDIMMPVMDGYTFVRKLRESGSAVPVLFLSARSDAEDVVRGFELGAGDYIRKPFAISELIVRIHSLLGHRHQETDPMQTGLPVTLGRFTFDPAAGTLSLDGNSTVLPSREAALLFLLSSHIGETVPNPIILKNIWNGNDYFTTRSLNVHITRLRKRLAADPSVSITSIRGIGYRLCIQFRTQ</sequence>
<protein>
    <submittedName>
        <fullName evidence="8">Response regulator transcription factor</fullName>
    </submittedName>
</protein>
<dbReference type="SMART" id="SM00448">
    <property type="entry name" value="REC"/>
    <property type="match status" value="1"/>
</dbReference>
<dbReference type="GO" id="GO:0006355">
    <property type="term" value="P:regulation of DNA-templated transcription"/>
    <property type="evidence" value="ECO:0007669"/>
    <property type="project" value="InterPro"/>
</dbReference>
<dbReference type="SUPFAM" id="SSF52172">
    <property type="entry name" value="CheY-like"/>
    <property type="match status" value="1"/>
</dbReference>
<dbReference type="Gene3D" id="1.10.10.10">
    <property type="entry name" value="Winged helix-like DNA-binding domain superfamily/Winged helix DNA-binding domain"/>
    <property type="match status" value="1"/>
</dbReference>
<dbReference type="Gene3D" id="3.40.50.2300">
    <property type="match status" value="1"/>
</dbReference>
<feature type="domain" description="OmpR/PhoB-type" evidence="7">
    <location>
        <begin position="135"/>
        <end position="232"/>
    </location>
</feature>
<dbReference type="InterPro" id="IPR036388">
    <property type="entry name" value="WH-like_DNA-bd_sf"/>
</dbReference>
<dbReference type="PANTHER" id="PTHR48111">
    <property type="entry name" value="REGULATOR OF RPOS"/>
    <property type="match status" value="1"/>
</dbReference>
<reference evidence="8" key="2">
    <citation type="submission" date="2021-04" db="EMBL/GenBank/DDBJ databases">
        <authorList>
            <person name="Gilroy R."/>
        </authorList>
    </citation>
    <scope>NUCLEOTIDE SEQUENCE</scope>
    <source>
        <strain evidence="8">Gambia16-554</strain>
    </source>
</reference>
<accession>A0A9D2GNZ8</accession>
<dbReference type="InterPro" id="IPR016032">
    <property type="entry name" value="Sig_transdc_resp-reg_C-effctor"/>
</dbReference>
<reference evidence="8" key="1">
    <citation type="journal article" date="2021" name="PeerJ">
        <title>Extensive microbial diversity within the chicken gut microbiome revealed by metagenomics and culture.</title>
        <authorList>
            <person name="Gilroy R."/>
            <person name="Ravi A."/>
            <person name="Getino M."/>
            <person name="Pursley I."/>
            <person name="Horton D.L."/>
            <person name="Alikhan N.F."/>
            <person name="Baker D."/>
            <person name="Gharbi K."/>
            <person name="Hall N."/>
            <person name="Watson M."/>
            <person name="Adriaenssens E.M."/>
            <person name="Foster-Nyarko E."/>
            <person name="Jarju S."/>
            <person name="Secka A."/>
            <person name="Antonio M."/>
            <person name="Oren A."/>
            <person name="Chaudhuri R.R."/>
            <person name="La Ragione R."/>
            <person name="Hildebrand F."/>
            <person name="Pallen M.J."/>
        </authorList>
    </citation>
    <scope>NUCLEOTIDE SEQUENCE</scope>
    <source>
        <strain evidence="8">Gambia16-554</strain>
    </source>
</reference>
<dbReference type="InterPro" id="IPR039420">
    <property type="entry name" value="WalR-like"/>
</dbReference>
<evidence type="ECO:0000259" key="7">
    <source>
        <dbReference type="PROSITE" id="PS51755"/>
    </source>
</evidence>
<dbReference type="Pfam" id="PF00072">
    <property type="entry name" value="Response_reg"/>
    <property type="match status" value="1"/>
</dbReference>
<dbReference type="PROSITE" id="PS50110">
    <property type="entry name" value="RESPONSE_REGULATORY"/>
    <property type="match status" value="1"/>
</dbReference>
<dbReference type="SUPFAM" id="SSF46894">
    <property type="entry name" value="C-terminal effector domain of the bipartite response regulators"/>
    <property type="match status" value="1"/>
</dbReference>
<dbReference type="Proteomes" id="UP000824115">
    <property type="component" value="Unassembled WGS sequence"/>
</dbReference>
<evidence type="ECO:0000256" key="2">
    <source>
        <dbReference type="ARBA" id="ARBA00023012"/>
    </source>
</evidence>